<dbReference type="InterPro" id="IPR018211">
    <property type="entry name" value="ADH_Fe_CS"/>
</dbReference>
<dbReference type="InterPro" id="IPR056798">
    <property type="entry name" value="ADH_Fe_C"/>
</dbReference>
<dbReference type="RefSeq" id="WP_165868595.1">
    <property type="nucleotide sequence ID" value="NZ_SMGQ01000014.1"/>
</dbReference>
<feature type="domain" description="Alcohol dehydrogenase iron-type/glycerol dehydrogenase GldA" evidence="2">
    <location>
        <begin position="9"/>
        <end position="181"/>
    </location>
</feature>
<dbReference type="PROSITE" id="PS00913">
    <property type="entry name" value="ADH_IRON_1"/>
    <property type="match status" value="1"/>
</dbReference>
<proteinExistence type="predicted"/>
<dbReference type="Gene3D" id="1.20.1090.10">
    <property type="entry name" value="Dehydroquinate synthase-like - alpha domain"/>
    <property type="match status" value="1"/>
</dbReference>
<evidence type="ECO:0000259" key="2">
    <source>
        <dbReference type="Pfam" id="PF00465"/>
    </source>
</evidence>
<comment type="caution">
    <text evidence="4">The sequence shown here is derived from an EMBL/GenBank/DDBJ whole genome shotgun (WGS) entry which is preliminary data.</text>
</comment>
<evidence type="ECO:0000313" key="5">
    <source>
        <dbReference type="Proteomes" id="UP000294545"/>
    </source>
</evidence>
<dbReference type="PANTHER" id="PTHR11496:SF104">
    <property type="entry name" value="3-DEOXY-ALPHA-D-MANNO-OCTULOSONATE 8-OXIDASE"/>
    <property type="match status" value="1"/>
</dbReference>
<dbReference type="InterPro" id="IPR001670">
    <property type="entry name" value="ADH_Fe/GldA"/>
</dbReference>
<dbReference type="PANTHER" id="PTHR11496">
    <property type="entry name" value="ALCOHOL DEHYDROGENASE"/>
    <property type="match status" value="1"/>
</dbReference>
<dbReference type="AlphaFoldDB" id="A0A4R1MIJ8"/>
<dbReference type="EMBL" id="SMGQ01000014">
    <property type="protein sequence ID" value="TCK92466.1"/>
    <property type="molecule type" value="Genomic_DNA"/>
</dbReference>
<dbReference type="Gene3D" id="3.40.50.1970">
    <property type="match status" value="1"/>
</dbReference>
<dbReference type="SUPFAM" id="SSF56796">
    <property type="entry name" value="Dehydroquinate synthase-like"/>
    <property type="match status" value="1"/>
</dbReference>
<evidence type="ECO:0000313" key="4">
    <source>
        <dbReference type="EMBL" id="TCK92466.1"/>
    </source>
</evidence>
<evidence type="ECO:0000259" key="3">
    <source>
        <dbReference type="Pfam" id="PF25137"/>
    </source>
</evidence>
<sequence>MNHFRFILPTEVIFGVDSIEQIGEIGNRYGKKALIVMGGNSARKSGLLDRVVGILKDKGIESAIFDKVTPNPTTEVIRGGVALAKEEKVDFIIGLGGGSAMDASKAIAFMSVSKGDILDYFPGEKYFEEGPQGALPLITVTTTSGTGSEANQVAVVTDTEGNRKCGLRTKDGYPTVAIIDPKLTVSVPPRITAATGLDVLYHALEAYVSKKASPYTDLLAIEAMGLVSKSLAKAVKDGADIEARADMSLANTFAGMAIDHGGTVAIHATSHPVSAYYDSPHGEALSAVAPTYLKHYYRTDIPKFAKIAELLGCQEAGLTQEQKAEKASEYLIKLLEEVDLRITLSDLGVTEDMIDTLTKNSFETMKGAIGNTKGTLEYDEMYQLYKESL</sequence>
<dbReference type="FunFam" id="3.40.50.1970:FF:000003">
    <property type="entry name" value="Alcohol dehydrogenase, iron-containing"/>
    <property type="match status" value="1"/>
</dbReference>
<name>A0A4R1MIJ8_9FIRM</name>
<feature type="domain" description="Fe-containing alcohol dehydrogenase-like C-terminal" evidence="3">
    <location>
        <begin position="192"/>
        <end position="388"/>
    </location>
</feature>
<accession>A0A4R1MIJ8</accession>
<dbReference type="Pfam" id="PF00465">
    <property type="entry name" value="Fe-ADH"/>
    <property type="match status" value="1"/>
</dbReference>
<dbReference type="GO" id="GO:0004022">
    <property type="term" value="F:alcohol dehydrogenase (NAD+) activity"/>
    <property type="evidence" value="ECO:0007669"/>
    <property type="project" value="UniProtKB-ARBA"/>
</dbReference>
<protein>
    <submittedName>
        <fullName evidence="4">Alcohol dehydrogenase</fullName>
    </submittedName>
</protein>
<dbReference type="CDD" id="cd08185">
    <property type="entry name" value="Fe-ADH-like"/>
    <property type="match status" value="1"/>
</dbReference>
<keyword evidence="5" id="KW-1185">Reference proteome</keyword>
<evidence type="ECO:0000256" key="1">
    <source>
        <dbReference type="ARBA" id="ARBA00023002"/>
    </source>
</evidence>
<dbReference type="Pfam" id="PF25137">
    <property type="entry name" value="ADH_Fe_C"/>
    <property type="match status" value="1"/>
</dbReference>
<reference evidence="4 5" key="1">
    <citation type="submission" date="2019-03" db="EMBL/GenBank/DDBJ databases">
        <title>Genomic Encyclopedia of Type Strains, Phase IV (KMG-IV): sequencing the most valuable type-strain genomes for metagenomic binning, comparative biology and taxonomic classification.</title>
        <authorList>
            <person name="Goeker M."/>
        </authorList>
    </citation>
    <scope>NUCLEOTIDE SEQUENCE [LARGE SCALE GENOMIC DNA]</scope>
    <source>
        <strain evidence="4 5">DSM 24176</strain>
    </source>
</reference>
<dbReference type="GO" id="GO:0046872">
    <property type="term" value="F:metal ion binding"/>
    <property type="evidence" value="ECO:0007669"/>
    <property type="project" value="InterPro"/>
</dbReference>
<dbReference type="InterPro" id="IPR039697">
    <property type="entry name" value="Alcohol_dehydrogenase_Fe"/>
</dbReference>
<dbReference type="Proteomes" id="UP000294545">
    <property type="component" value="Unassembled WGS sequence"/>
</dbReference>
<keyword evidence="1" id="KW-0560">Oxidoreductase</keyword>
<gene>
    <name evidence="4" type="ORF">EDC19_2201</name>
</gene>
<organism evidence="4 5">
    <name type="scientific">Natranaerovirga hydrolytica</name>
    <dbReference type="NCBI Taxonomy" id="680378"/>
    <lineage>
        <taxon>Bacteria</taxon>
        <taxon>Bacillati</taxon>
        <taxon>Bacillota</taxon>
        <taxon>Clostridia</taxon>
        <taxon>Lachnospirales</taxon>
        <taxon>Natranaerovirgaceae</taxon>
        <taxon>Natranaerovirga</taxon>
    </lineage>
</organism>